<dbReference type="PANTHER" id="PTHR33281">
    <property type="entry name" value="UPF0187 PROTEIN YNEE"/>
    <property type="match status" value="1"/>
</dbReference>
<keyword evidence="6" id="KW-0406">Ion transport</keyword>
<dbReference type="AlphaFoldDB" id="A0A221UYQ0"/>
<evidence type="ECO:0000256" key="1">
    <source>
        <dbReference type="ARBA" id="ARBA00004651"/>
    </source>
</evidence>
<evidence type="ECO:0000313" key="11">
    <source>
        <dbReference type="Proteomes" id="UP000204551"/>
    </source>
</evidence>
<comment type="subcellular location">
    <subcellularLocation>
        <location evidence="1">Cell membrane</location>
        <topology evidence="1">Multi-pass membrane protein</topology>
    </subcellularLocation>
</comment>
<feature type="transmembrane region" description="Helical" evidence="9">
    <location>
        <begin position="152"/>
        <end position="169"/>
    </location>
</feature>
<evidence type="ECO:0000256" key="3">
    <source>
        <dbReference type="ARBA" id="ARBA00022475"/>
    </source>
</evidence>
<evidence type="ECO:0000256" key="7">
    <source>
        <dbReference type="ARBA" id="ARBA00023136"/>
    </source>
</evidence>
<dbReference type="Proteomes" id="UP000204551">
    <property type="component" value="Chromosome"/>
</dbReference>
<keyword evidence="7 9" id="KW-0472">Membrane</keyword>
<proteinExistence type="inferred from homology"/>
<organism evidence="10 11">
    <name type="scientific">Arenibacter algicola</name>
    <dbReference type="NCBI Taxonomy" id="616991"/>
    <lineage>
        <taxon>Bacteria</taxon>
        <taxon>Pseudomonadati</taxon>
        <taxon>Bacteroidota</taxon>
        <taxon>Flavobacteriia</taxon>
        <taxon>Flavobacteriales</taxon>
        <taxon>Flavobacteriaceae</taxon>
        <taxon>Arenibacter</taxon>
    </lineage>
</organism>
<accession>A0A221UYQ0</accession>
<dbReference type="GO" id="GO:0005254">
    <property type="term" value="F:chloride channel activity"/>
    <property type="evidence" value="ECO:0007669"/>
    <property type="project" value="InterPro"/>
</dbReference>
<keyword evidence="3" id="KW-1003">Cell membrane</keyword>
<dbReference type="GO" id="GO:0005886">
    <property type="term" value="C:plasma membrane"/>
    <property type="evidence" value="ECO:0007669"/>
    <property type="project" value="UniProtKB-SubCell"/>
</dbReference>
<keyword evidence="5 9" id="KW-1133">Transmembrane helix</keyword>
<feature type="transmembrane region" description="Helical" evidence="9">
    <location>
        <begin position="127"/>
        <end position="146"/>
    </location>
</feature>
<evidence type="ECO:0000256" key="4">
    <source>
        <dbReference type="ARBA" id="ARBA00022692"/>
    </source>
</evidence>
<dbReference type="EMBL" id="CP022515">
    <property type="protein sequence ID" value="ASO06021.1"/>
    <property type="molecule type" value="Genomic_DNA"/>
</dbReference>
<dbReference type="PANTHER" id="PTHR33281:SF19">
    <property type="entry name" value="VOLTAGE-DEPENDENT ANION CHANNEL-FORMING PROTEIN YNEE"/>
    <property type="match status" value="1"/>
</dbReference>
<evidence type="ECO:0000256" key="2">
    <source>
        <dbReference type="ARBA" id="ARBA00022448"/>
    </source>
</evidence>
<evidence type="ECO:0000256" key="9">
    <source>
        <dbReference type="SAM" id="Phobius"/>
    </source>
</evidence>
<evidence type="ECO:0000256" key="5">
    <source>
        <dbReference type="ARBA" id="ARBA00022989"/>
    </source>
</evidence>
<protein>
    <submittedName>
        <fullName evidence="10">Bestrophin, RFP-TM, chloride channel</fullName>
    </submittedName>
</protein>
<dbReference type="KEGG" id="aalg:AREALGSMS7_02578"/>
<keyword evidence="2" id="KW-0813">Transport</keyword>
<sequence>MDLQTVLLLLPCLGLAVLLGILIGIGYFGNFVAQLLGFRTNQAYERWWEARIIWGAIVNDSRTLIWQTISLYDRSDVQYVYNVKEMTKRQFVWCYALGEYLRNLPFSSNVASYVRFERIKNTDFPKAHSLLIHLIIYVFATMLPFGLSDNDLSVEIGLTIAIPIIFIAIKKTSILMQGPFENDPMDTPMIDQAQTIEIKLKEMIGDVDFPFKMKPNKYYIL</sequence>
<reference evidence="10 11" key="1">
    <citation type="submission" date="2017-07" db="EMBL/GenBank/DDBJ databases">
        <title>Genome Sequence of Arenibacter algicola Strain SMS7 Isolated from a culture of the Diatom Skeletonema marinoi.</title>
        <authorList>
            <person name="Topel M."/>
            <person name="Pinder M.I.M."/>
            <person name="Johansson O.N."/>
            <person name="Kourtchenko O."/>
            <person name="Godhe A."/>
            <person name="Clarke A.K."/>
        </authorList>
    </citation>
    <scope>NUCLEOTIDE SEQUENCE [LARGE SCALE GENOMIC DNA]</scope>
    <source>
        <strain evidence="10 11">SMS7</strain>
    </source>
</reference>
<dbReference type="RefSeq" id="WP_093978617.1">
    <property type="nucleotide sequence ID" value="NZ_CP022515.1"/>
</dbReference>
<dbReference type="Pfam" id="PF25539">
    <property type="entry name" value="Bestrophin_2"/>
    <property type="match status" value="1"/>
</dbReference>
<dbReference type="InterPro" id="IPR044669">
    <property type="entry name" value="YneE/VCCN1/2-like"/>
</dbReference>
<gene>
    <name evidence="10" type="ORF">AREALGSMS7_02578</name>
</gene>
<feature type="transmembrane region" description="Helical" evidence="9">
    <location>
        <begin position="6"/>
        <end position="29"/>
    </location>
</feature>
<comment type="similarity">
    <text evidence="8">Belongs to the anion channel-forming bestrophin (TC 1.A.46) family.</text>
</comment>
<evidence type="ECO:0000256" key="8">
    <source>
        <dbReference type="ARBA" id="ARBA00034708"/>
    </source>
</evidence>
<evidence type="ECO:0000256" key="6">
    <source>
        <dbReference type="ARBA" id="ARBA00023065"/>
    </source>
</evidence>
<keyword evidence="4 9" id="KW-0812">Transmembrane</keyword>
<evidence type="ECO:0000313" key="10">
    <source>
        <dbReference type="EMBL" id="ASO06021.1"/>
    </source>
</evidence>
<name>A0A221UYQ0_9FLAO</name>